<keyword evidence="1" id="KW-0418">Kinase</keyword>
<protein>
    <submittedName>
        <fullName evidence="1">Adenylate kinase family enzyme</fullName>
    </submittedName>
</protein>
<proteinExistence type="predicted"/>
<evidence type="ECO:0000313" key="2">
    <source>
        <dbReference type="Proteomes" id="UP000706926"/>
    </source>
</evidence>
<comment type="caution">
    <text evidence="1">The sequence shown here is derived from an EMBL/GenBank/DDBJ whole genome shotgun (WGS) entry which is preliminary data.</text>
</comment>
<organism evidence="1 2">
    <name type="scientific">Paenibacillus lactis</name>
    <dbReference type="NCBI Taxonomy" id="228574"/>
    <lineage>
        <taxon>Bacteria</taxon>
        <taxon>Bacillati</taxon>
        <taxon>Bacillota</taxon>
        <taxon>Bacilli</taxon>
        <taxon>Bacillales</taxon>
        <taxon>Paenibacillaceae</taxon>
        <taxon>Paenibacillus</taxon>
    </lineage>
</organism>
<dbReference type="Proteomes" id="UP000706926">
    <property type="component" value="Unassembled WGS sequence"/>
</dbReference>
<evidence type="ECO:0000313" key="1">
    <source>
        <dbReference type="EMBL" id="MBP1893341.1"/>
    </source>
</evidence>
<name>A0ABS4FAQ7_9BACL</name>
<gene>
    <name evidence="1" type="ORF">J2Z18_002443</name>
</gene>
<reference evidence="1 2" key="1">
    <citation type="submission" date="2021-03" db="EMBL/GenBank/DDBJ databases">
        <title>Genomic Encyclopedia of Type Strains, Phase IV (KMG-IV): sequencing the most valuable type-strain genomes for metagenomic binning, comparative biology and taxonomic classification.</title>
        <authorList>
            <person name="Goeker M."/>
        </authorList>
    </citation>
    <scope>NUCLEOTIDE SEQUENCE [LARGE SCALE GENOMIC DNA]</scope>
    <source>
        <strain evidence="1 2">DSM 15596</strain>
    </source>
</reference>
<keyword evidence="2" id="KW-1185">Reference proteome</keyword>
<dbReference type="EMBL" id="JAGGKI010000005">
    <property type="protein sequence ID" value="MBP1893341.1"/>
    <property type="molecule type" value="Genomic_DNA"/>
</dbReference>
<dbReference type="GO" id="GO:0016301">
    <property type="term" value="F:kinase activity"/>
    <property type="evidence" value="ECO:0007669"/>
    <property type="project" value="UniProtKB-KW"/>
</dbReference>
<accession>A0ABS4FAQ7</accession>
<sequence>MITAADAERLLSFANIFKVKGTDSTQSKLIIDDKPWAVCQLQAFRNMIWKSKGCRSAPFTHRLPFISFL</sequence>
<keyword evidence="1" id="KW-0808">Transferase</keyword>